<dbReference type="Proteomes" id="UP000652761">
    <property type="component" value="Unassembled WGS sequence"/>
</dbReference>
<organism evidence="1 2">
    <name type="scientific">Colocasia esculenta</name>
    <name type="common">Wild taro</name>
    <name type="synonym">Arum esculentum</name>
    <dbReference type="NCBI Taxonomy" id="4460"/>
    <lineage>
        <taxon>Eukaryota</taxon>
        <taxon>Viridiplantae</taxon>
        <taxon>Streptophyta</taxon>
        <taxon>Embryophyta</taxon>
        <taxon>Tracheophyta</taxon>
        <taxon>Spermatophyta</taxon>
        <taxon>Magnoliopsida</taxon>
        <taxon>Liliopsida</taxon>
        <taxon>Araceae</taxon>
        <taxon>Aroideae</taxon>
        <taxon>Colocasieae</taxon>
        <taxon>Colocasia</taxon>
    </lineage>
</organism>
<gene>
    <name evidence="1" type="ORF">Taro_023817</name>
</gene>
<evidence type="ECO:0000313" key="1">
    <source>
        <dbReference type="EMBL" id="MQL91218.1"/>
    </source>
</evidence>
<keyword evidence="2" id="KW-1185">Reference proteome</keyword>
<dbReference type="AlphaFoldDB" id="A0A843V562"/>
<name>A0A843V562_COLES</name>
<protein>
    <submittedName>
        <fullName evidence="1">Uncharacterized protein</fullName>
    </submittedName>
</protein>
<evidence type="ECO:0000313" key="2">
    <source>
        <dbReference type="Proteomes" id="UP000652761"/>
    </source>
</evidence>
<comment type="caution">
    <text evidence="1">The sequence shown here is derived from an EMBL/GenBank/DDBJ whole genome shotgun (WGS) entry which is preliminary data.</text>
</comment>
<reference evidence="1" key="1">
    <citation type="submission" date="2017-07" db="EMBL/GenBank/DDBJ databases">
        <title>Taro Niue Genome Assembly and Annotation.</title>
        <authorList>
            <person name="Atibalentja N."/>
            <person name="Keating K."/>
            <person name="Fields C.J."/>
        </authorList>
    </citation>
    <scope>NUCLEOTIDE SEQUENCE</scope>
    <source>
        <strain evidence="1">Niue_2</strain>
        <tissue evidence="1">Leaf</tissue>
    </source>
</reference>
<sequence length="117" mass="13186">MAPASGALALVALVAHVAHENTFAVGYPKFCVSQARLFVVLGVCPSTCVVPLRSVSSVLDTLTSVFELYIRLRERWQWDSDFCFYFPLEFLLLWLVRDWLSLLSLVREAHPLLSSVI</sequence>
<proteinExistence type="predicted"/>
<dbReference type="EMBL" id="NMUH01001315">
    <property type="protein sequence ID" value="MQL91218.1"/>
    <property type="molecule type" value="Genomic_DNA"/>
</dbReference>
<accession>A0A843V562</accession>